<evidence type="ECO:0000313" key="3">
    <source>
        <dbReference type="Proteomes" id="UP000479756"/>
    </source>
</evidence>
<gene>
    <name evidence="2" type="ORF">G3T37_06020</name>
</gene>
<feature type="transmembrane region" description="Helical" evidence="1">
    <location>
        <begin position="37"/>
        <end position="58"/>
    </location>
</feature>
<keyword evidence="1" id="KW-0812">Transmembrane</keyword>
<comment type="caution">
    <text evidence="2">The sequence shown here is derived from an EMBL/GenBank/DDBJ whole genome shotgun (WGS) entry which is preliminary data.</text>
</comment>
<evidence type="ECO:0000313" key="2">
    <source>
        <dbReference type="EMBL" id="NEM90909.1"/>
    </source>
</evidence>
<name>A0A7C9PMR0_9MICO</name>
<evidence type="ECO:0000256" key="1">
    <source>
        <dbReference type="SAM" id="Phobius"/>
    </source>
</evidence>
<keyword evidence="1" id="KW-1133">Transmembrane helix</keyword>
<dbReference type="RefSeq" id="WP_163472511.1">
    <property type="nucleotide sequence ID" value="NZ_JAAGWZ010000001.1"/>
</dbReference>
<sequence length="65" mass="7439">MSSNEPTSLARRFVAFCLSILAGIVLLYLAVQMLAQFWGWFLLIAGIVAAIWITVRIVQSRRNRW</sequence>
<keyword evidence="3" id="KW-1185">Reference proteome</keyword>
<reference evidence="2 3" key="1">
    <citation type="journal article" date="2014" name="Int. J. Syst. Evol. Microbiol.">
        <title>Description of Galbitalea soli gen. nov., sp. nov., and Frondihabitans sucicola sp. nov.</title>
        <authorList>
            <person name="Kim S.J."/>
            <person name="Lim J.M."/>
            <person name="Ahn J.H."/>
            <person name="Weon H.Y."/>
            <person name="Hamada M."/>
            <person name="Suzuki K."/>
            <person name="Ahn T.Y."/>
            <person name="Kwon S.W."/>
        </authorList>
    </citation>
    <scope>NUCLEOTIDE SEQUENCE [LARGE SCALE GENOMIC DNA]</scope>
    <source>
        <strain evidence="2 3">NBRC 108727</strain>
    </source>
</reference>
<protein>
    <submittedName>
        <fullName evidence="2">Uncharacterized protein</fullName>
    </submittedName>
</protein>
<keyword evidence="1" id="KW-0472">Membrane</keyword>
<dbReference type="AlphaFoldDB" id="A0A7C9PMR0"/>
<dbReference type="Proteomes" id="UP000479756">
    <property type="component" value="Unassembled WGS sequence"/>
</dbReference>
<dbReference type="EMBL" id="JAAGWZ010000001">
    <property type="protein sequence ID" value="NEM90909.1"/>
    <property type="molecule type" value="Genomic_DNA"/>
</dbReference>
<proteinExistence type="predicted"/>
<organism evidence="2 3">
    <name type="scientific">Galbitalea soli</name>
    <dbReference type="NCBI Taxonomy" id="1268042"/>
    <lineage>
        <taxon>Bacteria</taxon>
        <taxon>Bacillati</taxon>
        <taxon>Actinomycetota</taxon>
        <taxon>Actinomycetes</taxon>
        <taxon>Micrococcales</taxon>
        <taxon>Microbacteriaceae</taxon>
        <taxon>Galbitalea</taxon>
    </lineage>
</organism>
<feature type="transmembrane region" description="Helical" evidence="1">
    <location>
        <begin position="12"/>
        <end position="31"/>
    </location>
</feature>
<accession>A0A7C9PMR0</accession>